<proteinExistence type="predicted"/>
<organism evidence="6 7">
    <name type="scientific">Auraticoccus cholistanensis</name>
    <dbReference type="NCBI Taxonomy" id="2656650"/>
    <lineage>
        <taxon>Bacteria</taxon>
        <taxon>Bacillati</taxon>
        <taxon>Actinomycetota</taxon>
        <taxon>Actinomycetes</taxon>
        <taxon>Propionibacteriales</taxon>
        <taxon>Propionibacteriaceae</taxon>
        <taxon>Auraticoccus</taxon>
    </lineage>
</organism>
<evidence type="ECO:0000256" key="4">
    <source>
        <dbReference type="ARBA" id="ARBA00023136"/>
    </source>
</evidence>
<feature type="transmembrane region" description="Helical" evidence="5">
    <location>
        <begin position="322"/>
        <end position="341"/>
    </location>
</feature>
<comment type="subcellular location">
    <subcellularLocation>
        <location evidence="1">Membrane</location>
        <topology evidence="1">Multi-pass membrane protein</topology>
    </subcellularLocation>
</comment>
<dbReference type="Proteomes" id="UP000435304">
    <property type="component" value="Unassembled WGS sequence"/>
</dbReference>
<sequence>MPGTLRDRWSLARVPRSLHPAAWWGWSLGTAAAASQTTNPLLLVLLVAVVVAVVSLRRGDGPWASSFRLYLLLAVFLVVVRVLYRVLLGGGEGGAVLLPLPELPALWPGGLRLLGDVTSDAVLQGLQDGLRLGAVVVCVGAANALANPKRLLAAVPGALYEVGAVLVVAVTVFAQLADSVLRVRRARLLRATPAGRGVRHRHRVVRAVVVPVLTDALDRSLQLAASMDARGYGRQAGTSRGRRLVTGTLLVTSVVLLGYGAFAVLSAALPTWRWYPAEAAWAQLDPGLLVLLAGLAAAALGFRSAGRAVVRTRHRPDRMRAAEWTTLLSGLACFAVVQLVARGPEAGVLLPGVRAWPSLTPALVLAPVLALLPALLTPPPALTGAQLPRAAAGGLS</sequence>
<dbReference type="AlphaFoldDB" id="A0A6A9V1D1"/>
<evidence type="ECO:0000256" key="3">
    <source>
        <dbReference type="ARBA" id="ARBA00022989"/>
    </source>
</evidence>
<comment type="caution">
    <text evidence="6">The sequence shown here is derived from an EMBL/GenBank/DDBJ whole genome shotgun (WGS) entry which is preliminary data.</text>
</comment>
<feature type="transmembrane region" description="Helical" evidence="5">
    <location>
        <begin position="158"/>
        <end position="177"/>
    </location>
</feature>
<name>A0A6A9V1D1_9ACTN</name>
<dbReference type="EMBL" id="WPCU01000008">
    <property type="protein sequence ID" value="MVA76900.1"/>
    <property type="molecule type" value="Genomic_DNA"/>
</dbReference>
<dbReference type="Pfam" id="PF02361">
    <property type="entry name" value="CbiQ"/>
    <property type="match status" value="1"/>
</dbReference>
<evidence type="ECO:0000313" key="7">
    <source>
        <dbReference type="Proteomes" id="UP000435304"/>
    </source>
</evidence>
<keyword evidence="4 5" id="KW-0472">Membrane</keyword>
<reference evidence="6 7" key="1">
    <citation type="submission" date="2019-12" db="EMBL/GenBank/DDBJ databases">
        <title>Auraticoccus cholistani sp. nov., an actinomycete isolated from soil of Cholistan desert.</title>
        <authorList>
            <person name="Cheema M.T."/>
        </authorList>
    </citation>
    <scope>NUCLEOTIDE SEQUENCE [LARGE SCALE GENOMIC DNA]</scope>
    <source>
        <strain evidence="6 7">F435</strain>
    </source>
</reference>
<dbReference type="GO" id="GO:0005886">
    <property type="term" value="C:plasma membrane"/>
    <property type="evidence" value="ECO:0007669"/>
    <property type="project" value="UniProtKB-ARBA"/>
</dbReference>
<evidence type="ECO:0000256" key="5">
    <source>
        <dbReference type="SAM" id="Phobius"/>
    </source>
</evidence>
<keyword evidence="7" id="KW-1185">Reference proteome</keyword>
<feature type="transmembrane region" description="Helical" evidence="5">
    <location>
        <begin position="69"/>
        <end position="87"/>
    </location>
</feature>
<feature type="transmembrane region" description="Helical" evidence="5">
    <location>
        <begin position="244"/>
        <end position="268"/>
    </location>
</feature>
<dbReference type="InterPro" id="IPR003339">
    <property type="entry name" value="ABC/ECF_trnsptr_transmembrane"/>
</dbReference>
<protein>
    <submittedName>
        <fullName evidence="6">Energy-coupling factor transporter transmembrane protein EcfT</fullName>
    </submittedName>
</protein>
<feature type="transmembrane region" description="Helical" evidence="5">
    <location>
        <begin position="353"/>
        <end position="376"/>
    </location>
</feature>
<dbReference type="RefSeq" id="WP_156610787.1">
    <property type="nucleotide sequence ID" value="NZ_WPCU01000008.1"/>
</dbReference>
<feature type="transmembrane region" description="Helical" evidence="5">
    <location>
        <begin position="288"/>
        <end position="310"/>
    </location>
</feature>
<evidence type="ECO:0000256" key="1">
    <source>
        <dbReference type="ARBA" id="ARBA00004141"/>
    </source>
</evidence>
<gene>
    <name evidence="6" type="ORF">GC722_12825</name>
</gene>
<keyword evidence="3 5" id="KW-1133">Transmembrane helix</keyword>
<accession>A0A6A9V1D1</accession>
<feature type="transmembrane region" description="Helical" evidence="5">
    <location>
        <begin position="40"/>
        <end position="57"/>
    </location>
</feature>
<dbReference type="PANTHER" id="PTHR33514:SF15">
    <property type="entry name" value="COBALT TRANSPORT PROTEIN"/>
    <property type="match status" value="1"/>
</dbReference>
<dbReference type="PANTHER" id="PTHR33514">
    <property type="entry name" value="PROTEIN ABCI12, CHLOROPLASTIC"/>
    <property type="match status" value="1"/>
</dbReference>
<keyword evidence="2 5" id="KW-0812">Transmembrane</keyword>
<evidence type="ECO:0000256" key="2">
    <source>
        <dbReference type="ARBA" id="ARBA00022692"/>
    </source>
</evidence>
<evidence type="ECO:0000313" key="6">
    <source>
        <dbReference type="EMBL" id="MVA76900.1"/>
    </source>
</evidence>